<dbReference type="RefSeq" id="WP_093160198.1">
    <property type="nucleotide sequence ID" value="NZ_FOUP01000028.1"/>
</dbReference>
<dbReference type="PANTHER" id="PTHR42891:SF1">
    <property type="entry name" value="D-GLYCERO-BETA-D-MANNO-HEPTOSE-1,7-BISPHOSPHATE 7-PHOSPHATASE"/>
    <property type="match status" value="1"/>
</dbReference>
<dbReference type="STRING" id="455193.SAMN05421805_12837"/>
<dbReference type="InterPro" id="IPR006543">
    <property type="entry name" value="Histidinol-phos"/>
</dbReference>
<dbReference type="InterPro" id="IPR036412">
    <property type="entry name" value="HAD-like_sf"/>
</dbReference>
<evidence type="ECO:0000313" key="10">
    <source>
        <dbReference type="EMBL" id="SFO89053.1"/>
    </source>
</evidence>
<evidence type="ECO:0000259" key="8">
    <source>
        <dbReference type="Pfam" id="PF00535"/>
    </source>
</evidence>
<keyword evidence="4" id="KW-0479">Metal-binding</keyword>
<dbReference type="Pfam" id="PF00535">
    <property type="entry name" value="Glycos_transf_2"/>
    <property type="match status" value="1"/>
</dbReference>
<name>A0A1I5KVR9_9PSEU</name>
<keyword evidence="6" id="KW-0119">Carbohydrate metabolism</keyword>
<gene>
    <name evidence="9" type="ORF">ATL45_7557</name>
    <name evidence="10" type="ORF">SAMN05421805_12837</name>
</gene>
<dbReference type="NCBIfam" id="TIGR01656">
    <property type="entry name" value="Histidinol-ppas"/>
    <property type="match status" value="1"/>
</dbReference>
<dbReference type="InterPro" id="IPR006549">
    <property type="entry name" value="HAD-SF_hydro_IIIA"/>
</dbReference>
<dbReference type="InterPro" id="IPR023214">
    <property type="entry name" value="HAD_sf"/>
</dbReference>
<evidence type="ECO:0000256" key="4">
    <source>
        <dbReference type="ARBA" id="ARBA00022723"/>
    </source>
</evidence>
<dbReference type="Gene3D" id="3.90.550.10">
    <property type="entry name" value="Spore Coat Polysaccharide Biosynthesis Protein SpsA, Chain A"/>
    <property type="match status" value="1"/>
</dbReference>
<dbReference type="PANTHER" id="PTHR42891">
    <property type="entry name" value="D-GLYCERO-BETA-D-MANNO-HEPTOSE-1,7-BISPHOSPHATE 7-PHOSPHATASE"/>
    <property type="match status" value="1"/>
</dbReference>
<dbReference type="GO" id="GO:0005975">
    <property type="term" value="P:carbohydrate metabolic process"/>
    <property type="evidence" value="ECO:0007669"/>
    <property type="project" value="InterPro"/>
</dbReference>
<evidence type="ECO:0000313" key="12">
    <source>
        <dbReference type="Proteomes" id="UP000270697"/>
    </source>
</evidence>
<dbReference type="SUPFAM" id="SSF56784">
    <property type="entry name" value="HAD-like"/>
    <property type="match status" value="1"/>
</dbReference>
<evidence type="ECO:0000313" key="11">
    <source>
        <dbReference type="Proteomes" id="UP000199398"/>
    </source>
</evidence>
<keyword evidence="12" id="KW-1185">Reference proteome</keyword>
<evidence type="ECO:0000256" key="3">
    <source>
        <dbReference type="ARBA" id="ARBA00022490"/>
    </source>
</evidence>
<dbReference type="Pfam" id="PF13242">
    <property type="entry name" value="Hydrolase_like"/>
    <property type="match status" value="1"/>
</dbReference>
<dbReference type="GO" id="GO:0016791">
    <property type="term" value="F:phosphatase activity"/>
    <property type="evidence" value="ECO:0007669"/>
    <property type="project" value="InterPro"/>
</dbReference>
<sequence>MSAQRPRYAVVIPTTGRASLATVLRALDANTGQPPEEVLVVDDRPQPAAPLELPETELPVWTVRSGGRGPAAARNAGWRIADSEWVVFLDDDVVPDPSWREQIAEDLDVGSDVGACQATIRVPLPGDRRPTDWERGTAGLTTAWWITADMAYRREVLDACGGFDEEFPRAFREDADLALRVQAMGWRLVTGSRITEHPVRPAGFLASVRAQAGNADNAIMRRKYGRRWRRRIGEGPGRTRRHFATTVAGLIALTAACGRRPGWRAAAKFSATAWSVLTAEFLLRRILPGPRTPGELARMAVTSVLIPPVACWHRLRGEVRNLRPRPRKPAAVLFDRDDTLIRDVPYNGDPTKVRPMRGARGALDRLRVHRVPIGIVSNQSGVARGLLSESDLAAVNAEVRRRLGPFDTWQCCVHDEAAGCGCRKPAPGLIERAATQLRVSPRDCVVVGDTGADVEAAVAAGAKAILVPTERTRAEEITSALLTAEVAPTIEAAIERVLGGSS</sequence>
<keyword evidence="5 9" id="KW-0378">Hydrolase</keyword>
<dbReference type="GO" id="GO:0005737">
    <property type="term" value="C:cytoplasm"/>
    <property type="evidence" value="ECO:0007669"/>
    <property type="project" value="UniProtKB-SubCell"/>
</dbReference>
<reference evidence="9 12" key="2">
    <citation type="submission" date="2018-10" db="EMBL/GenBank/DDBJ databases">
        <title>Sequencing the genomes of 1000 actinobacteria strains.</title>
        <authorList>
            <person name="Klenk H.-P."/>
        </authorList>
    </citation>
    <scope>NUCLEOTIDE SEQUENCE [LARGE SCALE GENOMIC DNA]</scope>
    <source>
        <strain evidence="9 12">DSM 45119</strain>
    </source>
</reference>
<protein>
    <recommendedName>
        <fullName evidence="7">D,D-heptose 1,7-bisphosphate phosphatase</fullName>
    </recommendedName>
</protein>
<dbReference type="NCBIfam" id="TIGR01662">
    <property type="entry name" value="HAD-SF-IIIA"/>
    <property type="match status" value="1"/>
</dbReference>
<dbReference type="InterPro" id="IPR001173">
    <property type="entry name" value="Glyco_trans_2-like"/>
</dbReference>
<keyword evidence="3" id="KW-0963">Cytoplasm</keyword>
<proteinExistence type="inferred from homology"/>
<dbReference type="NCBIfam" id="TIGR01509">
    <property type="entry name" value="HAD-SF-IA-v3"/>
    <property type="match status" value="1"/>
</dbReference>
<dbReference type="Proteomes" id="UP000199398">
    <property type="component" value="Unassembled WGS sequence"/>
</dbReference>
<evidence type="ECO:0000256" key="1">
    <source>
        <dbReference type="ARBA" id="ARBA00004496"/>
    </source>
</evidence>
<dbReference type="OrthoDB" id="9781367at2"/>
<accession>A0A1I5KVR9</accession>
<dbReference type="InterPro" id="IPR004446">
    <property type="entry name" value="Heptose_bisP_phosphatase"/>
</dbReference>
<feature type="domain" description="Glycosyltransferase 2-like" evidence="8">
    <location>
        <begin position="10"/>
        <end position="134"/>
    </location>
</feature>
<evidence type="ECO:0000256" key="2">
    <source>
        <dbReference type="ARBA" id="ARBA00005628"/>
    </source>
</evidence>
<evidence type="ECO:0000256" key="7">
    <source>
        <dbReference type="ARBA" id="ARBA00031828"/>
    </source>
</evidence>
<dbReference type="SUPFAM" id="SSF53448">
    <property type="entry name" value="Nucleotide-diphospho-sugar transferases"/>
    <property type="match status" value="1"/>
</dbReference>
<evidence type="ECO:0000256" key="5">
    <source>
        <dbReference type="ARBA" id="ARBA00022801"/>
    </source>
</evidence>
<dbReference type="Proteomes" id="UP000270697">
    <property type="component" value="Unassembled WGS sequence"/>
</dbReference>
<evidence type="ECO:0000256" key="6">
    <source>
        <dbReference type="ARBA" id="ARBA00023277"/>
    </source>
</evidence>
<dbReference type="EMBL" id="RBXX01000002">
    <property type="protein sequence ID" value="RKT89110.1"/>
    <property type="molecule type" value="Genomic_DNA"/>
</dbReference>
<dbReference type="GO" id="GO:0046872">
    <property type="term" value="F:metal ion binding"/>
    <property type="evidence" value="ECO:0007669"/>
    <property type="project" value="UniProtKB-KW"/>
</dbReference>
<comment type="similarity">
    <text evidence="2">Belongs to the GmhB family.</text>
</comment>
<evidence type="ECO:0000313" key="9">
    <source>
        <dbReference type="EMBL" id="RKT89110.1"/>
    </source>
</evidence>
<organism evidence="10 11">
    <name type="scientific">Saccharopolyspora antimicrobica</name>
    <dbReference type="NCBI Taxonomy" id="455193"/>
    <lineage>
        <taxon>Bacteria</taxon>
        <taxon>Bacillati</taxon>
        <taxon>Actinomycetota</taxon>
        <taxon>Actinomycetes</taxon>
        <taxon>Pseudonocardiales</taxon>
        <taxon>Pseudonocardiaceae</taxon>
        <taxon>Saccharopolyspora</taxon>
    </lineage>
</organism>
<comment type="subcellular location">
    <subcellularLocation>
        <location evidence="1">Cytoplasm</location>
    </subcellularLocation>
</comment>
<reference evidence="10 11" key="1">
    <citation type="submission" date="2016-10" db="EMBL/GenBank/DDBJ databases">
        <authorList>
            <person name="de Groot N.N."/>
        </authorList>
    </citation>
    <scope>NUCLEOTIDE SEQUENCE [LARGE SCALE GENOMIC DNA]</scope>
    <source>
        <strain evidence="10 11">CPCC 201259</strain>
    </source>
</reference>
<dbReference type="InterPro" id="IPR006439">
    <property type="entry name" value="HAD-SF_hydro_IA"/>
</dbReference>
<dbReference type="InterPro" id="IPR029044">
    <property type="entry name" value="Nucleotide-diphossugar_trans"/>
</dbReference>
<dbReference type="EMBL" id="FOUP01000028">
    <property type="protein sequence ID" value="SFO89053.1"/>
    <property type="molecule type" value="Genomic_DNA"/>
</dbReference>
<dbReference type="Gene3D" id="3.40.50.1000">
    <property type="entry name" value="HAD superfamily/HAD-like"/>
    <property type="match status" value="1"/>
</dbReference>
<dbReference type="AlphaFoldDB" id="A0A1I5KVR9"/>